<proteinExistence type="predicted"/>
<organism evidence="1 2">
    <name type="scientific">Chondromyces crocatus</name>
    <dbReference type="NCBI Taxonomy" id="52"/>
    <lineage>
        <taxon>Bacteria</taxon>
        <taxon>Pseudomonadati</taxon>
        <taxon>Myxococcota</taxon>
        <taxon>Polyangia</taxon>
        <taxon>Polyangiales</taxon>
        <taxon>Polyangiaceae</taxon>
        <taxon>Chondromyces</taxon>
    </lineage>
</organism>
<dbReference type="STRING" id="52.CMC5_034880"/>
<dbReference type="KEGG" id="ccro:CMC5_034880"/>
<evidence type="ECO:0000313" key="2">
    <source>
        <dbReference type="Proteomes" id="UP000067626"/>
    </source>
</evidence>
<keyword evidence="2" id="KW-1185">Reference proteome</keyword>
<reference evidence="1 2" key="1">
    <citation type="submission" date="2015-07" db="EMBL/GenBank/DDBJ databases">
        <title>Genome analysis of myxobacterium Chondromyces crocatus Cm c5 reveals a high potential for natural compound synthesis and the genetic basis for the loss of fruiting body formation.</title>
        <authorList>
            <person name="Zaburannyi N."/>
            <person name="Bunk B."/>
            <person name="Maier J."/>
            <person name="Overmann J."/>
            <person name="Mueller R."/>
        </authorList>
    </citation>
    <scope>NUCLEOTIDE SEQUENCE [LARGE SCALE GENOMIC DNA]</scope>
    <source>
        <strain evidence="1 2">Cm c5</strain>
    </source>
</reference>
<dbReference type="EMBL" id="CP012159">
    <property type="protein sequence ID" value="AKT39341.1"/>
    <property type="molecule type" value="Genomic_DNA"/>
</dbReference>
<gene>
    <name evidence="1" type="ORF">CMC5_034880</name>
</gene>
<protein>
    <submittedName>
        <fullName evidence="1">Uncharacterized protein</fullName>
    </submittedName>
</protein>
<sequence>MAAWGVKPASLVGREWMGASAPRAQASSREFAWRTGRVRRVRMSRWALLALLLSGCSDVGPSVDALLAGAWGRNPPGPPARVMAAVATAARAGATAAATTALARPDVPTGAACETSADVTLFVSPAAPREGEPLRIVVVSSQPIPEAAGALDIRSPESATAPFEVAQGGGPPWWRSADIAAARAGTYRVVLGRGREILACQDIRVASAVGPAAFRTTDGAAGGTTWQSARAWTSADEDLYSAWIERLFDAPLTEQPSWRALQEVLRDDRRNLLHNHLGQGEDDPPPRGLSLKPDCADLPYFLRAYFAFKRGLAFGFSACTRGGYGAPPSCRRFRSSDERFSGKARSLVQAFNHFLRVTVADTVHSGSSRVPSESEEGDYYSVALTAQSLRPGTVYADPYGHVLMVTKRVPQTDDAGGVLLAVDGQPDGTVARRRFWRGNFLFAVEPSLGGAGFKRFRPLMRERGRLRPLTNEEIARHEVYGDYSRDQHLRGVEGFYDKVDAVLSPAPLDPRRALMETIQALDEQVRGRVLSVKNGQDYVAQGNPSVDMPKGAEIFETMGPWEDFSTPSRDLRLLIAIDVVRGLPARVERLPARYAMPAGRTPAEVRTELERVLSEELGARTVTYTRSNGTEYALTLGDVVARAEALEMAYNPNDCVEVRWGAPEGSDEAGPCVRRAPWSQRVKMQRYRSWFRNRMRPPRG</sequence>
<dbReference type="PATRIC" id="fig|52.7.peg.3844"/>
<name>A0A0K1EEP6_CHOCO</name>
<accession>A0A0K1EEP6</accession>
<evidence type="ECO:0000313" key="1">
    <source>
        <dbReference type="EMBL" id="AKT39341.1"/>
    </source>
</evidence>
<dbReference type="AlphaFoldDB" id="A0A0K1EEP6"/>
<dbReference type="Proteomes" id="UP000067626">
    <property type="component" value="Chromosome"/>
</dbReference>